<dbReference type="InterPro" id="IPR025322">
    <property type="entry name" value="PADRE_dom"/>
</dbReference>
<dbReference type="AlphaFoldDB" id="A0A9D5HNB3"/>
<reference evidence="1" key="2">
    <citation type="journal article" date="2022" name="Hortic Res">
        <title>The genome of Dioscorea zingiberensis sheds light on the biosynthesis, origin and evolution of the medicinally important diosgenin saponins.</title>
        <authorList>
            <person name="Li Y."/>
            <person name="Tan C."/>
            <person name="Li Z."/>
            <person name="Guo J."/>
            <person name="Li S."/>
            <person name="Chen X."/>
            <person name="Wang C."/>
            <person name="Dai X."/>
            <person name="Yang H."/>
            <person name="Song W."/>
            <person name="Hou L."/>
            <person name="Xu J."/>
            <person name="Tong Z."/>
            <person name="Xu A."/>
            <person name="Yuan X."/>
            <person name="Wang W."/>
            <person name="Yang Q."/>
            <person name="Chen L."/>
            <person name="Sun Z."/>
            <person name="Wang K."/>
            <person name="Pan B."/>
            <person name="Chen J."/>
            <person name="Bao Y."/>
            <person name="Liu F."/>
            <person name="Qi X."/>
            <person name="Gang D.R."/>
            <person name="Wen J."/>
            <person name="Li J."/>
        </authorList>
    </citation>
    <scope>NUCLEOTIDE SEQUENCE</scope>
    <source>
        <strain evidence="1">Dzin_1.0</strain>
    </source>
</reference>
<sequence length="136" mass="15052">MHPSNDSDSDSPPFGGCPLKLSKTKRVGVLGEDDVMTAAAGAEVRVDGEEYRASAWTRMDNRSVLKLVHPGGFVEVHQKPVEASEIMAQNPRHSITRPDVFRNPHIVVRPDALLNTGHVFFIVPNRTLYRLLRAAN</sequence>
<reference evidence="1" key="1">
    <citation type="submission" date="2021-03" db="EMBL/GenBank/DDBJ databases">
        <authorList>
            <person name="Li Z."/>
            <person name="Yang C."/>
        </authorList>
    </citation>
    <scope>NUCLEOTIDE SEQUENCE</scope>
    <source>
        <strain evidence="1">Dzin_1.0</strain>
        <tissue evidence="1">Leaf</tissue>
    </source>
</reference>
<protein>
    <submittedName>
        <fullName evidence="1">Uncharacterized protein</fullName>
    </submittedName>
</protein>
<evidence type="ECO:0000313" key="2">
    <source>
        <dbReference type="Proteomes" id="UP001085076"/>
    </source>
</evidence>
<proteinExistence type="predicted"/>
<comment type="caution">
    <text evidence="1">The sequence shown here is derived from an EMBL/GenBank/DDBJ whole genome shotgun (WGS) entry which is preliminary data.</text>
</comment>
<keyword evidence="2" id="KW-1185">Reference proteome</keyword>
<organism evidence="1 2">
    <name type="scientific">Dioscorea zingiberensis</name>
    <dbReference type="NCBI Taxonomy" id="325984"/>
    <lineage>
        <taxon>Eukaryota</taxon>
        <taxon>Viridiplantae</taxon>
        <taxon>Streptophyta</taxon>
        <taxon>Embryophyta</taxon>
        <taxon>Tracheophyta</taxon>
        <taxon>Spermatophyta</taxon>
        <taxon>Magnoliopsida</taxon>
        <taxon>Liliopsida</taxon>
        <taxon>Dioscoreales</taxon>
        <taxon>Dioscoreaceae</taxon>
        <taxon>Dioscorea</taxon>
    </lineage>
</organism>
<dbReference type="OrthoDB" id="1642380at2759"/>
<evidence type="ECO:0000313" key="1">
    <source>
        <dbReference type="EMBL" id="KAJ0983145.1"/>
    </source>
</evidence>
<name>A0A9D5HNB3_9LILI</name>
<gene>
    <name evidence="1" type="ORF">J5N97_011400</name>
</gene>
<dbReference type="Proteomes" id="UP001085076">
    <property type="component" value="Miscellaneous, Linkage group lg02"/>
</dbReference>
<dbReference type="EMBL" id="JAGGNH010000002">
    <property type="protein sequence ID" value="KAJ0983145.1"/>
    <property type="molecule type" value="Genomic_DNA"/>
</dbReference>
<accession>A0A9D5HNB3</accession>
<dbReference type="PANTHER" id="PTHR33052">
    <property type="entry name" value="DUF4228 DOMAIN PROTEIN-RELATED"/>
    <property type="match status" value="1"/>
</dbReference>
<dbReference type="Pfam" id="PF14009">
    <property type="entry name" value="PADRE"/>
    <property type="match status" value="1"/>
</dbReference>